<evidence type="ECO:0000313" key="4">
    <source>
        <dbReference type="Proteomes" id="UP000823749"/>
    </source>
</evidence>
<dbReference type="AlphaFoldDB" id="A0AAV6LEZ7"/>
<keyword evidence="2" id="KW-0472">Membrane</keyword>
<feature type="compositionally biased region" description="Polar residues" evidence="1">
    <location>
        <begin position="126"/>
        <end position="148"/>
    </location>
</feature>
<feature type="transmembrane region" description="Helical" evidence="2">
    <location>
        <begin position="264"/>
        <end position="283"/>
    </location>
</feature>
<name>A0AAV6LEZ7_9ERIC</name>
<keyword evidence="2" id="KW-0812">Transmembrane</keyword>
<gene>
    <name evidence="3" type="ORF">RHGRI_000038</name>
</gene>
<sequence length="290" mass="33675">MKDNSNISDDSHDEEEDAISLSDFPITASKNQTNCKDQNSTTYHDHDDHQSSDFFEFFNCDLTKDISHADDIILCGKLIPFHKQQQQEEHQTSNKHRRSESHRMTFRDDGEQRNFHHHRRWESLSELTSSSHWNNPKTAGQVHNSRSVDYQKLRRNSSVKSIGRADNSKVLKPRWYVLMFGSFRFRPEMELRDIKNRQVRRAPAATMFQPLDGGGKKPVSPTNGRKSSWCLLKALVCRGNVTDDVHPHAMTLDGSSTFRHLDYVLFYMLLLLVCIMINSLYFLSNDDDLL</sequence>
<feature type="region of interest" description="Disordered" evidence="1">
    <location>
        <begin position="1"/>
        <end position="46"/>
    </location>
</feature>
<feature type="region of interest" description="Disordered" evidence="1">
    <location>
        <begin position="84"/>
        <end position="114"/>
    </location>
</feature>
<evidence type="ECO:0000256" key="2">
    <source>
        <dbReference type="SAM" id="Phobius"/>
    </source>
</evidence>
<keyword evidence="2" id="KW-1133">Transmembrane helix</keyword>
<evidence type="ECO:0000313" key="3">
    <source>
        <dbReference type="EMBL" id="KAG5563698.1"/>
    </source>
</evidence>
<feature type="region of interest" description="Disordered" evidence="1">
    <location>
        <begin position="126"/>
        <end position="151"/>
    </location>
</feature>
<keyword evidence="4" id="KW-1185">Reference proteome</keyword>
<proteinExistence type="predicted"/>
<reference evidence="3" key="1">
    <citation type="submission" date="2020-08" db="EMBL/GenBank/DDBJ databases">
        <title>Plant Genome Project.</title>
        <authorList>
            <person name="Zhang R.-G."/>
        </authorList>
    </citation>
    <scope>NUCLEOTIDE SEQUENCE</scope>
    <source>
        <strain evidence="3">WSP0</strain>
        <tissue evidence="3">Leaf</tissue>
    </source>
</reference>
<dbReference type="PANTHER" id="PTHR34130:SF3">
    <property type="entry name" value="DUF1645 FAMILY PROTEIN"/>
    <property type="match status" value="1"/>
</dbReference>
<evidence type="ECO:0000256" key="1">
    <source>
        <dbReference type="SAM" id="MobiDB-lite"/>
    </source>
</evidence>
<feature type="compositionally biased region" description="Basic and acidic residues" evidence="1">
    <location>
        <begin position="101"/>
        <end position="114"/>
    </location>
</feature>
<comment type="caution">
    <text evidence="3">The sequence shown here is derived from an EMBL/GenBank/DDBJ whole genome shotgun (WGS) entry which is preliminary data.</text>
</comment>
<feature type="compositionally biased region" description="Polar residues" evidence="1">
    <location>
        <begin position="28"/>
        <end position="42"/>
    </location>
</feature>
<dbReference type="EMBL" id="JACTNZ010000001">
    <property type="protein sequence ID" value="KAG5563698.1"/>
    <property type="molecule type" value="Genomic_DNA"/>
</dbReference>
<protein>
    <submittedName>
        <fullName evidence="3">Uncharacterized protein</fullName>
    </submittedName>
</protein>
<dbReference type="Proteomes" id="UP000823749">
    <property type="component" value="Chromosome 1"/>
</dbReference>
<dbReference type="PANTHER" id="PTHR34130">
    <property type="entry name" value="OS08G0243800 PROTEIN"/>
    <property type="match status" value="1"/>
</dbReference>
<organism evidence="3 4">
    <name type="scientific">Rhododendron griersonianum</name>
    <dbReference type="NCBI Taxonomy" id="479676"/>
    <lineage>
        <taxon>Eukaryota</taxon>
        <taxon>Viridiplantae</taxon>
        <taxon>Streptophyta</taxon>
        <taxon>Embryophyta</taxon>
        <taxon>Tracheophyta</taxon>
        <taxon>Spermatophyta</taxon>
        <taxon>Magnoliopsida</taxon>
        <taxon>eudicotyledons</taxon>
        <taxon>Gunneridae</taxon>
        <taxon>Pentapetalae</taxon>
        <taxon>asterids</taxon>
        <taxon>Ericales</taxon>
        <taxon>Ericaceae</taxon>
        <taxon>Ericoideae</taxon>
        <taxon>Rhodoreae</taxon>
        <taxon>Rhododendron</taxon>
    </lineage>
</organism>
<accession>A0AAV6LEZ7</accession>